<protein>
    <submittedName>
        <fullName evidence="1">Uncharacterized protein</fullName>
    </submittedName>
</protein>
<feature type="non-terminal residue" evidence="1">
    <location>
        <position position="148"/>
    </location>
</feature>
<dbReference type="EMBL" id="CAJNOQ010002996">
    <property type="protein sequence ID" value="CAF0989850.1"/>
    <property type="molecule type" value="Genomic_DNA"/>
</dbReference>
<accession>A0A814FZT6</accession>
<proteinExistence type="predicted"/>
<evidence type="ECO:0000313" key="3">
    <source>
        <dbReference type="Proteomes" id="UP000663829"/>
    </source>
</evidence>
<comment type="caution">
    <text evidence="1">The sequence shown here is derived from an EMBL/GenBank/DDBJ whole genome shotgun (WGS) entry which is preliminary data.</text>
</comment>
<evidence type="ECO:0000313" key="1">
    <source>
        <dbReference type="EMBL" id="CAF0989850.1"/>
    </source>
</evidence>
<dbReference type="EMBL" id="CAJOBC010002996">
    <property type="protein sequence ID" value="CAF3761947.1"/>
    <property type="molecule type" value="Genomic_DNA"/>
</dbReference>
<dbReference type="AlphaFoldDB" id="A0A814FZT6"/>
<dbReference type="Proteomes" id="UP000663829">
    <property type="component" value="Unassembled WGS sequence"/>
</dbReference>
<gene>
    <name evidence="1" type="ORF">GPM918_LOCUS13196</name>
    <name evidence="2" type="ORF">SRO942_LOCUS13196</name>
</gene>
<dbReference type="Proteomes" id="UP000681722">
    <property type="component" value="Unassembled WGS sequence"/>
</dbReference>
<sequence length="148" mass="16484">MRRRNCAFQTHKKRGTVESQACFKKWRKEVKNALKKLKRVHFTRIAKSFTSPATFWAAINRIRQGNTGLPATISNGTKIASTEQEKADLFGDYFSNCTLPVSGPMPTPITTFLPTSTLNLVFPSPQQISTAINNLRDDIACGPDDIPV</sequence>
<reference evidence="1" key="1">
    <citation type="submission" date="2021-02" db="EMBL/GenBank/DDBJ databases">
        <authorList>
            <person name="Nowell W R."/>
        </authorList>
    </citation>
    <scope>NUCLEOTIDE SEQUENCE</scope>
</reference>
<name>A0A814FZT6_9BILA</name>
<evidence type="ECO:0000313" key="2">
    <source>
        <dbReference type="EMBL" id="CAF3761947.1"/>
    </source>
</evidence>
<organism evidence="1 3">
    <name type="scientific">Didymodactylos carnosus</name>
    <dbReference type="NCBI Taxonomy" id="1234261"/>
    <lineage>
        <taxon>Eukaryota</taxon>
        <taxon>Metazoa</taxon>
        <taxon>Spiralia</taxon>
        <taxon>Gnathifera</taxon>
        <taxon>Rotifera</taxon>
        <taxon>Eurotatoria</taxon>
        <taxon>Bdelloidea</taxon>
        <taxon>Philodinida</taxon>
        <taxon>Philodinidae</taxon>
        <taxon>Didymodactylos</taxon>
    </lineage>
</organism>
<keyword evidence="3" id="KW-1185">Reference proteome</keyword>